<dbReference type="InterPro" id="IPR013010">
    <property type="entry name" value="Znf_SIAH"/>
</dbReference>
<evidence type="ECO:0000256" key="8">
    <source>
        <dbReference type="ARBA" id="ARBA00022786"/>
    </source>
</evidence>
<evidence type="ECO:0000256" key="3">
    <source>
        <dbReference type="ARBA" id="ARBA00009119"/>
    </source>
</evidence>
<dbReference type="InterPro" id="IPR013083">
    <property type="entry name" value="Znf_RING/FYVE/PHD"/>
</dbReference>
<comment type="catalytic activity">
    <reaction evidence="1">
        <text>S-ubiquitinyl-[E2 ubiquitin-conjugating enzyme]-L-cysteine + [acceptor protein]-L-lysine = [E2 ubiquitin-conjugating enzyme]-L-cysteine + N(6)-ubiquitinyl-[acceptor protein]-L-lysine.</text>
        <dbReference type="EC" id="2.3.2.27"/>
    </reaction>
</comment>
<dbReference type="CDD" id="cd16571">
    <property type="entry name" value="RING-HC_SIAHs"/>
    <property type="match status" value="1"/>
</dbReference>
<evidence type="ECO:0000313" key="13">
    <source>
        <dbReference type="EMBL" id="KAG0582151.1"/>
    </source>
</evidence>
<keyword evidence="6" id="KW-0479">Metal-binding</keyword>
<dbReference type="EC" id="2.3.2.27" evidence="4"/>
<dbReference type="PANTHER" id="PTHR10315:SF83">
    <property type="entry name" value="RING-TYPE E3 UBIQUITIN TRANSFERASE"/>
    <property type="match status" value="1"/>
</dbReference>
<dbReference type="PANTHER" id="PTHR10315">
    <property type="entry name" value="E3 UBIQUITIN PROTEIN LIGASE SIAH"/>
    <property type="match status" value="1"/>
</dbReference>
<reference evidence="13" key="1">
    <citation type="submission" date="2020-06" db="EMBL/GenBank/DDBJ databases">
        <title>WGS assembly of Ceratodon purpureus strain R40.</title>
        <authorList>
            <person name="Carey S.B."/>
            <person name="Jenkins J."/>
            <person name="Shu S."/>
            <person name="Lovell J.T."/>
            <person name="Sreedasyam A."/>
            <person name="Maumus F."/>
            <person name="Tiley G.P."/>
            <person name="Fernandez-Pozo N."/>
            <person name="Barry K."/>
            <person name="Chen C."/>
            <person name="Wang M."/>
            <person name="Lipzen A."/>
            <person name="Daum C."/>
            <person name="Saski C.A."/>
            <person name="Payton A.C."/>
            <person name="Mcbreen J.C."/>
            <person name="Conrad R.E."/>
            <person name="Kollar L.M."/>
            <person name="Olsson S."/>
            <person name="Huttunen S."/>
            <person name="Landis J.B."/>
            <person name="Wickett N.J."/>
            <person name="Johnson M.G."/>
            <person name="Rensing S.A."/>
            <person name="Grimwood J."/>
            <person name="Schmutz J."/>
            <person name="Mcdaniel S.F."/>
        </authorList>
    </citation>
    <scope>NUCLEOTIDE SEQUENCE</scope>
    <source>
        <strain evidence="13">R40</strain>
    </source>
</reference>
<dbReference type="AlphaFoldDB" id="A0A8T0IGW2"/>
<evidence type="ECO:0000256" key="6">
    <source>
        <dbReference type="ARBA" id="ARBA00022723"/>
    </source>
</evidence>
<sequence length="263" mass="29995">MKRKFEFDEEILECPLCNDLLFPPIHQCENGHMGCKACCEKLKEKECPTCRAMPFAHSRCLGFEKIVESLRTTCLYAGEGCTEMIKYSERDKHAAYACEYRQLRCPVPTCCFQGSKSVVPEHFKNEHNAVIARCPRGIRSKKIFISWPRRSARYILIDVDKELFLVRIHYVSEVLLPVEQLDDQHAGLIMFCCSSFGNEQISNIQITVKSTEGLVSSTSTLKNVLAFNNQAFVSTSEDWNLILLPNVNLRPDDLEFSLGLTIL</sequence>
<feature type="domain" description="RING-type" evidence="11">
    <location>
        <begin position="14"/>
        <end position="51"/>
    </location>
</feature>
<evidence type="ECO:0000259" key="12">
    <source>
        <dbReference type="PROSITE" id="PS51081"/>
    </source>
</evidence>
<keyword evidence="8" id="KW-0833">Ubl conjugation pathway</keyword>
<protein>
    <recommendedName>
        <fullName evidence="4">RING-type E3 ubiquitin transferase</fullName>
        <ecNumber evidence="4">2.3.2.27</ecNumber>
    </recommendedName>
</protein>
<dbReference type="GO" id="GO:0005737">
    <property type="term" value="C:cytoplasm"/>
    <property type="evidence" value="ECO:0007669"/>
    <property type="project" value="TreeGrafter"/>
</dbReference>
<gene>
    <name evidence="13" type="ORF">KC19_3G037800</name>
</gene>
<evidence type="ECO:0000259" key="11">
    <source>
        <dbReference type="PROSITE" id="PS50089"/>
    </source>
</evidence>
<comment type="caution">
    <text evidence="13">The sequence shown here is derived from an EMBL/GenBank/DDBJ whole genome shotgun (WGS) entry which is preliminary data.</text>
</comment>
<feature type="domain" description="SIAH-type" evidence="12">
    <location>
        <begin position="69"/>
        <end position="128"/>
    </location>
</feature>
<dbReference type="InterPro" id="IPR052088">
    <property type="entry name" value="E3_ubiquitin-ligase_SINA"/>
</dbReference>
<evidence type="ECO:0000313" key="14">
    <source>
        <dbReference type="Proteomes" id="UP000822688"/>
    </source>
</evidence>
<evidence type="ECO:0000256" key="7">
    <source>
        <dbReference type="ARBA" id="ARBA00022771"/>
    </source>
</evidence>
<name>A0A8T0IGW2_CERPU</name>
<comment type="pathway">
    <text evidence="2">Protein modification; protein ubiquitination.</text>
</comment>
<evidence type="ECO:0000256" key="4">
    <source>
        <dbReference type="ARBA" id="ARBA00012483"/>
    </source>
</evidence>
<evidence type="ECO:0000256" key="5">
    <source>
        <dbReference type="ARBA" id="ARBA00022679"/>
    </source>
</evidence>
<evidence type="ECO:0000256" key="2">
    <source>
        <dbReference type="ARBA" id="ARBA00004906"/>
    </source>
</evidence>
<dbReference type="PROSITE" id="PS51081">
    <property type="entry name" value="ZF_SIAH"/>
    <property type="match status" value="1"/>
</dbReference>
<dbReference type="GO" id="GO:0008270">
    <property type="term" value="F:zinc ion binding"/>
    <property type="evidence" value="ECO:0007669"/>
    <property type="project" value="UniProtKB-KW"/>
</dbReference>
<evidence type="ECO:0000256" key="1">
    <source>
        <dbReference type="ARBA" id="ARBA00000900"/>
    </source>
</evidence>
<dbReference type="GO" id="GO:0061630">
    <property type="term" value="F:ubiquitin protein ligase activity"/>
    <property type="evidence" value="ECO:0007669"/>
    <property type="project" value="UniProtKB-EC"/>
</dbReference>
<evidence type="ECO:0000256" key="10">
    <source>
        <dbReference type="PROSITE-ProRule" id="PRU00455"/>
    </source>
</evidence>
<accession>A0A8T0IGW2</accession>
<keyword evidence="14" id="KW-1185">Reference proteome</keyword>
<dbReference type="InterPro" id="IPR049548">
    <property type="entry name" value="Sina-like_RING"/>
</dbReference>
<keyword evidence="7 10" id="KW-0863">Zinc-finger</keyword>
<proteinExistence type="inferred from homology"/>
<comment type="similarity">
    <text evidence="3">Belongs to the SINA (Seven in absentia) family.</text>
</comment>
<keyword evidence="5" id="KW-0808">Transferase</keyword>
<keyword evidence="9" id="KW-0862">Zinc</keyword>
<dbReference type="Gene3D" id="3.30.40.10">
    <property type="entry name" value="Zinc/RING finger domain, C3HC4 (zinc finger)"/>
    <property type="match status" value="1"/>
</dbReference>
<dbReference type="EMBL" id="CM026423">
    <property type="protein sequence ID" value="KAG0582151.1"/>
    <property type="molecule type" value="Genomic_DNA"/>
</dbReference>
<dbReference type="Pfam" id="PF21362">
    <property type="entry name" value="Sina_RING"/>
    <property type="match status" value="1"/>
</dbReference>
<organism evidence="13 14">
    <name type="scientific">Ceratodon purpureus</name>
    <name type="common">Fire moss</name>
    <name type="synonym">Dicranum purpureum</name>
    <dbReference type="NCBI Taxonomy" id="3225"/>
    <lineage>
        <taxon>Eukaryota</taxon>
        <taxon>Viridiplantae</taxon>
        <taxon>Streptophyta</taxon>
        <taxon>Embryophyta</taxon>
        <taxon>Bryophyta</taxon>
        <taxon>Bryophytina</taxon>
        <taxon>Bryopsida</taxon>
        <taxon>Dicranidae</taxon>
        <taxon>Pseudoditrichales</taxon>
        <taxon>Ditrichaceae</taxon>
        <taxon>Ceratodon</taxon>
    </lineage>
</organism>
<dbReference type="InterPro" id="IPR001841">
    <property type="entry name" value="Znf_RING"/>
</dbReference>
<evidence type="ECO:0000256" key="9">
    <source>
        <dbReference type="ARBA" id="ARBA00022833"/>
    </source>
</evidence>
<dbReference type="SUPFAM" id="SSF49599">
    <property type="entry name" value="TRAF domain-like"/>
    <property type="match status" value="1"/>
</dbReference>
<dbReference type="Proteomes" id="UP000822688">
    <property type="component" value="Chromosome 3"/>
</dbReference>
<dbReference type="PROSITE" id="PS50089">
    <property type="entry name" value="ZF_RING_2"/>
    <property type="match status" value="1"/>
</dbReference>
<dbReference type="Pfam" id="PF21361">
    <property type="entry name" value="Sina_ZnF"/>
    <property type="match status" value="1"/>
</dbReference>